<proteinExistence type="predicted"/>
<feature type="region of interest" description="Disordered" evidence="1">
    <location>
        <begin position="561"/>
        <end position="588"/>
    </location>
</feature>
<organism evidence="2 3">
    <name type="scientific">Agrocybe pediades</name>
    <dbReference type="NCBI Taxonomy" id="84607"/>
    <lineage>
        <taxon>Eukaryota</taxon>
        <taxon>Fungi</taxon>
        <taxon>Dikarya</taxon>
        <taxon>Basidiomycota</taxon>
        <taxon>Agaricomycotina</taxon>
        <taxon>Agaricomycetes</taxon>
        <taxon>Agaricomycetidae</taxon>
        <taxon>Agaricales</taxon>
        <taxon>Agaricineae</taxon>
        <taxon>Strophariaceae</taxon>
        <taxon>Agrocybe</taxon>
    </lineage>
</organism>
<accession>A0A8H4VIE9</accession>
<feature type="region of interest" description="Disordered" evidence="1">
    <location>
        <begin position="364"/>
        <end position="392"/>
    </location>
</feature>
<reference evidence="2 3" key="1">
    <citation type="submission" date="2019-12" db="EMBL/GenBank/DDBJ databases">
        <authorList>
            <person name="Floudas D."/>
            <person name="Bentzer J."/>
            <person name="Ahren D."/>
            <person name="Johansson T."/>
            <person name="Persson P."/>
            <person name="Tunlid A."/>
        </authorList>
    </citation>
    <scope>NUCLEOTIDE SEQUENCE [LARGE SCALE GENOMIC DNA]</scope>
    <source>
        <strain evidence="2 3">CBS 102.39</strain>
    </source>
</reference>
<keyword evidence="3" id="KW-1185">Reference proteome</keyword>
<dbReference type="Proteomes" id="UP000521872">
    <property type="component" value="Unassembled WGS sequence"/>
</dbReference>
<feature type="region of interest" description="Disordered" evidence="1">
    <location>
        <begin position="1"/>
        <end position="56"/>
    </location>
</feature>
<feature type="compositionally biased region" description="Pro residues" evidence="1">
    <location>
        <begin position="37"/>
        <end position="53"/>
    </location>
</feature>
<sequence length="588" mass="63632">MSAQLTSTHDINAITTPFAFLSAPPPPKPKRRARLASPPPCPSQSPPPPPPSLPSRIRTFTRITTWAAHVQPGSPAPWSPPSHSPSSNKLPSVSHGRARSGSLAHLVDTQLSLKTPSTEANYDLAALGYTSVFVHIPEMKVPLSASLVLAKVSTPPITHRESVEDIKQKGMKRFRSLSILRPKLRINQLGTALPMKAHATAVSPSAMTRGSAGLSPTSYTSRESRAEICAATIAQRKRAKYAYVRPPPTFANELAIMQFTGGGNLETHAKRVMEAQAKAVGGTRSAAGVADVYRDEKGGIWWDADEELEYAHLLDGSGPTVHTEDNFIDLDGDVEMDWEEPFSPEAHEQGADKENIQPAMAHELPARRSSVSTVDSDLDPKHLVPLPENEDPKLAPIDDHILVSGAPGMSILSLPARPRRHAMHLRKPMFLVDVKIWEGSTGQSSPTKSIVSTSSKYHTGGVTKPKGKARRRPAPLKLVPASASGVSRIILQPPSTSEATTFLPPVPAPHATEQGIEQIRDEFIADSFVPQPPVAHLQGHTRPRMDMTDSETFSMISTSMTSFAPTSNSKQAKSKLARNVRGLFRRGE</sequence>
<evidence type="ECO:0000256" key="1">
    <source>
        <dbReference type="SAM" id="MobiDB-lite"/>
    </source>
</evidence>
<evidence type="ECO:0000313" key="2">
    <source>
        <dbReference type="EMBL" id="KAF4610693.1"/>
    </source>
</evidence>
<feature type="region of interest" description="Disordered" evidence="1">
    <location>
        <begin position="442"/>
        <end position="473"/>
    </location>
</feature>
<gene>
    <name evidence="2" type="ORF">D9613_007106</name>
</gene>
<dbReference type="EMBL" id="JAACJL010000058">
    <property type="protein sequence ID" value="KAF4610693.1"/>
    <property type="molecule type" value="Genomic_DNA"/>
</dbReference>
<comment type="caution">
    <text evidence="2">The sequence shown here is derived from an EMBL/GenBank/DDBJ whole genome shotgun (WGS) entry which is preliminary data.</text>
</comment>
<dbReference type="AlphaFoldDB" id="A0A8H4VIE9"/>
<evidence type="ECO:0000313" key="3">
    <source>
        <dbReference type="Proteomes" id="UP000521872"/>
    </source>
</evidence>
<feature type="compositionally biased region" description="Pro residues" evidence="1">
    <location>
        <begin position="74"/>
        <end position="83"/>
    </location>
</feature>
<feature type="compositionally biased region" description="Polar residues" evidence="1">
    <location>
        <begin position="1"/>
        <end position="15"/>
    </location>
</feature>
<feature type="region of interest" description="Disordered" evidence="1">
    <location>
        <begin position="70"/>
        <end position="99"/>
    </location>
</feature>
<feature type="compositionally biased region" description="Low complexity" evidence="1">
    <location>
        <begin position="84"/>
        <end position="94"/>
    </location>
</feature>
<feature type="compositionally biased region" description="Low complexity" evidence="1">
    <location>
        <begin position="444"/>
        <end position="456"/>
    </location>
</feature>
<protein>
    <submittedName>
        <fullName evidence="2">Uncharacterized protein</fullName>
    </submittedName>
</protein>
<name>A0A8H4VIE9_9AGAR</name>